<dbReference type="PROSITE" id="PS50088">
    <property type="entry name" value="ANK_REPEAT"/>
    <property type="match status" value="2"/>
</dbReference>
<feature type="repeat" description="ANK" evidence="3">
    <location>
        <begin position="4"/>
        <end position="36"/>
    </location>
</feature>
<dbReference type="SUPFAM" id="SSF48403">
    <property type="entry name" value="Ankyrin repeat"/>
    <property type="match status" value="1"/>
</dbReference>
<gene>
    <name evidence="4" type="ORF">K458DRAFT_421852</name>
</gene>
<dbReference type="PROSITE" id="PS50297">
    <property type="entry name" value="ANK_REP_REGION"/>
    <property type="match status" value="1"/>
</dbReference>
<keyword evidence="5" id="KW-1185">Reference proteome</keyword>
<evidence type="ECO:0000256" key="2">
    <source>
        <dbReference type="ARBA" id="ARBA00023043"/>
    </source>
</evidence>
<dbReference type="Gene3D" id="1.25.40.20">
    <property type="entry name" value="Ankyrin repeat-containing domain"/>
    <property type="match status" value="1"/>
</dbReference>
<dbReference type="Pfam" id="PF00023">
    <property type="entry name" value="Ank"/>
    <property type="match status" value="1"/>
</dbReference>
<evidence type="ECO:0000313" key="5">
    <source>
        <dbReference type="Proteomes" id="UP000799291"/>
    </source>
</evidence>
<protein>
    <submittedName>
        <fullName evidence="4">Uncharacterized protein</fullName>
    </submittedName>
</protein>
<keyword evidence="2 3" id="KW-0040">ANK repeat</keyword>
<dbReference type="Proteomes" id="UP000799291">
    <property type="component" value="Unassembled WGS sequence"/>
</dbReference>
<feature type="repeat" description="ANK" evidence="3">
    <location>
        <begin position="78"/>
        <end position="110"/>
    </location>
</feature>
<evidence type="ECO:0000256" key="1">
    <source>
        <dbReference type="ARBA" id="ARBA00022737"/>
    </source>
</evidence>
<dbReference type="AlphaFoldDB" id="A0A6G1IPX4"/>
<evidence type="ECO:0000313" key="4">
    <source>
        <dbReference type="EMBL" id="KAF2680040.1"/>
    </source>
</evidence>
<organism evidence="4 5">
    <name type="scientific">Lentithecium fluviatile CBS 122367</name>
    <dbReference type="NCBI Taxonomy" id="1168545"/>
    <lineage>
        <taxon>Eukaryota</taxon>
        <taxon>Fungi</taxon>
        <taxon>Dikarya</taxon>
        <taxon>Ascomycota</taxon>
        <taxon>Pezizomycotina</taxon>
        <taxon>Dothideomycetes</taxon>
        <taxon>Pleosporomycetidae</taxon>
        <taxon>Pleosporales</taxon>
        <taxon>Massarineae</taxon>
        <taxon>Lentitheciaceae</taxon>
        <taxon>Lentithecium</taxon>
    </lineage>
</organism>
<dbReference type="OrthoDB" id="539213at2759"/>
<dbReference type="InterPro" id="IPR002110">
    <property type="entry name" value="Ankyrin_rpt"/>
</dbReference>
<dbReference type="Pfam" id="PF13606">
    <property type="entry name" value="Ank_3"/>
    <property type="match status" value="1"/>
</dbReference>
<name>A0A6G1IPX4_9PLEO</name>
<proteinExistence type="predicted"/>
<dbReference type="PANTHER" id="PTHR24189:SF50">
    <property type="entry name" value="ANKYRIN REPEAT AND SOCS BOX PROTEIN 2"/>
    <property type="match status" value="1"/>
</dbReference>
<keyword evidence="1" id="KW-0677">Repeat</keyword>
<dbReference type="PANTHER" id="PTHR24189">
    <property type="entry name" value="MYOTROPHIN"/>
    <property type="match status" value="1"/>
</dbReference>
<evidence type="ECO:0000256" key="3">
    <source>
        <dbReference type="PROSITE-ProRule" id="PRU00023"/>
    </source>
</evidence>
<dbReference type="EMBL" id="MU005599">
    <property type="protein sequence ID" value="KAF2680040.1"/>
    <property type="molecule type" value="Genomic_DNA"/>
</dbReference>
<accession>A0A6G1IPX4</accession>
<sequence length="180" mass="19856">MDRTSGLALDRAVKHGNFAVIQMLLEHGADPRYSRPLHELIRLRRDRRATAPDAEDDWRLVMEILLRHGAEINAVTYGAGTPLVSAVANNMWDIVEFLLERGADPRRTQPSTGLDAFAVAAKGAGSPWEEKDDVKEFLDWLSDPNSRSDGGEASRVPNGVLENPLVKIVARVHGKKLGND</sequence>
<reference evidence="4" key="1">
    <citation type="journal article" date="2020" name="Stud. Mycol.">
        <title>101 Dothideomycetes genomes: a test case for predicting lifestyles and emergence of pathogens.</title>
        <authorList>
            <person name="Haridas S."/>
            <person name="Albert R."/>
            <person name="Binder M."/>
            <person name="Bloem J."/>
            <person name="Labutti K."/>
            <person name="Salamov A."/>
            <person name="Andreopoulos B."/>
            <person name="Baker S."/>
            <person name="Barry K."/>
            <person name="Bills G."/>
            <person name="Bluhm B."/>
            <person name="Cannon C."/>
            <person name="Castanera R."/>
            <person name="Culley D."/>
            <person name="Daum C."/>
            <person name="Ezra D."/>
            <person name="Gonzalez J."/>
            <person name="Henrissat B."/>
            <person name="Kuo A."/>
            <person name="Liang C."/>
            <person name="Lipzen A."/>
            <person name="Lutzoni F."/>
            <person name="Magnuson J."/>
            <person name="Mondo S."/>
            <person name="Nolan M."/>
            <person name="Ohm R."/>
            <person name="Pangilinan J."/>
            <person name="Park H.-J."/>
            <person name="Ramirez L."/>
            <person name="Alfaro M."/>
            <person name="Sun H."/>
            <person name="Tritt A."/>
            <person name="Yoshinaga Y."/>
            <person name="Zwiers L.-H."/>
            <person name="Turgeon B."/>
            <person name="Goodwin S."/>
            <person name="Spatafora J."/>
            <person name="Crous P."/>
            <person name="Grigoriev I."/>
        </authorList>
    </citation>
    <scope>NUCLEOTIDE SEQUENCE</scope>
    <source>
        <strain evidence="4">CBS 122367</strain>
    </source>
</reference>
<dbReference type="SMART" id="SM00248">
    <property type="entry name" value="ANK"/>
    <property type="match status" value="2"/>
</dbReference>
<dbReference type="InterPro" id="IPR036770">
    <property type="entry name" value="Ankyrin_rpt-contain_sf"/>
</dbReference>
<dbReference type="InterPro" id="IPR050745">
    <property type="entry name" value="Multifunctional_regulatory"/>
</dbReference>